<dbReference type="AlphaFoldDB" id="A0A0L9Y4I3"/>
<proteinExistence type="predicted"/>
<dbReference type="OrthoDB" id="8955051at2"/>
<dbReference type="GO" id="GO:0000271">
    <property type="term" value="P:polysaccharide biosynthetic process"/>
    <property type="evidence" value="ECO:0007669"/>
    <property type="project" value="TreeGrafter"/>
</dbReference>
<dbReference type="InterPro" id="IPR000653">
    <property type="entry name" value="DegT/StrS_aminotransferase"/>
</dbReference>
<evidence type="ECO:0000313" key="1">
    <source>
        <dbReference type="EMBL" id="NFF88774.1"/>
    </source>
</evidence>
<dbReference type="EMBL" id="SWOV01000039">
    <property type="protein sequence ID" value="NFF88774.1"/>
    <property type="molecule type" value="Genomic_DNA"/>
</dbReference>
<name>A0A0L9Y4I3_CLOBO</name>
<dbReference type="GO" id="GO:0008483">
    <property type="term" value="F:transaminase activity"/>
    <property type="evidence" value="ECO:0007669"/>
    <property type="project" value="UniProtKB-KW"/>
</dbReference>
<dbReference type="GO" id="GO:0030170">
    <property type="term" value="F:pyridoxal phosphate binding"/>
    <property type="evidence" value="ECO:0007669"/>
    <property type="project" value="TreeGrafter"/>
</dbReference>
<organism evidence="1 4">
    <name type="scientific">Clostridium botulinum</name>
    <dbReference type="NCBI Taxonomy" id="1491"/>
    <lineage>
        <taxon>Bacteria</taxon>
        <taxon>Bacillati</taxon>
        <taxon>Bacillota</taxon>
        <taxon>Clostridia</taxon>
        <taxon>Eubacteriales</taxon>
        <taxon>Clostridiaceae</taxon>
        <taxon>Clostridium</taxon>
    </lineage>
</organism>
<dbReference type="Proteomes" id="UP000473681">
    <property type="component" value="Unassembled WGS sequence"/>
</dbReference>
<evidence type="ECO:0000313" key="3">
    <source>
        <dbReference type="Proteomes" id="UP000473681"/>
    </source>
</evidence>
<dbReference type="Gene3D" id="3.90.1150.10">
    <property type="entry name" value="Aspartate Aminotransferase, domain 1"/>
    <property type="match status" value="1"/>
</dbReference>
<dbReference type="SUPFAM" id="SSF53383">
    <property type="entry name" value="PLP-dependent transferases"/>
    <property type="match status" value="1"/>
</dbReference>
<keyword evidence="1" id="KW-0808">Transferase</keyword>
<evidence type="ECO:0000313" key="2">
    <source>
        <dbReference type="EMBL" id="NFN35980.1"/>
    </source>
</evidence>
<reference evidence="3 4" key="1">
    <citation type="submission" date="2019-04" db="EMBL/GenBank/DDBJ databases">
        <title>Genome sequencing of Clostridium botulinum Groups I-IV and Clostridium butyricum.</title>
        <authorList>
            <person name="Brunt J."/>
            <person name="Van Vliet A.H.M."/>
            <person name="Stringer S.C."/>
            <person name="Carter A.T."/>
            <person name="Peck M.W."/>
        </authorList>
    </citation>
    <scope>NUCLEOTIDE SEQUENCE [LARGE SCALE GENOMIC DNA]</scope>
    <source>
        <strain evidence="1 4">1605</strain>
        <strain evidence="2 3">CB-K-33E</strain>
    </source>
</reference>
<dbReference type="Proteomes" id="UP000476820">
    <property type="component" value="Unassembled WGS sequence"/>
</dbReference>
<sequence length="380" mass="45608">MTRNLKYPIGGEFWFEDKFQDKNIFNDIESQGVLLSGGDSAIRFILNEISFKSHEVIALPSYLCPTIVKLIDKLKIKYKFYNINEDLSIDMESIENLISKYNIKSVFFIDYFGFYHDENTRKFLGNLKSKNILLIEDAVQKFWIKYEDKFIGDYVFNSYRKFIPIDGSLVLFNKDKNLNNINSLNKNNKLVEFKKINDSLKYIERNDDYFQFMEKARDLKTKFILEGIGNENEYLNLFDKAHKAYYEGKDIFKINPKHKIYLNYFPGNKLIKKRNENYKYLFKNLKNIKEITFLNHSENLYDNTPLVFPILIENRDYIKKQLMNRNIYIPVHWDLSNEVWINEFQESLSISKRILSLQIDWRYEIQDMDFLINSLKDILK</sequence>
<dbReference type="InterPro" id="IPR015421">
    <property type="entry name" value="PyrdxlP-dep_Trfase_major"/>
</dbReference>
<dbReference type="InterPro" id="IPR015424">
    <property type="entry name" value="PyrdxlP-dep_Trfase"/>
</dbReference>
<dbReference type="Gene3D" id="3.40.640.10">
    <property type="entry name" value="Type I PLP-dependent aspartate aminotransferase-like (Major domain)"/>
    <property type="match status" value="1"/>
</dbReference>
<accession>A0A0L9Y4I3</accession>
<gene>
    <name evidence="1" type="ORF">FC774_12990</name>
    <name evidence="2" type="ORF">FDB51_12765</name>
</gene>
<evidence type="ECO:0000313" key="4">
    <source>
        <dbReference type="Proteomes" id="UP000476820"/>
    </source>
</evidence>
<comment type="caution">
    <text evidence="1">The sequence shown here is derived from an EMBL/GenBank/DDBJ whole genome shotgun (WGS) entry which is preliminary data.</text>
</comment>
<dbReference type="EMBL" id="SWVK01000017">
    <property type="protein sequence ID" value="NFN35980.1"/>
    <property type="molecule type" value="Genomic_DNA"/>
</dbReference>
<dbReference type="RefSeq" id="WP_017826363.1">
    <property type="nucleotide sequence ID" value="NZ_LFPA01000078.1"/>
</dbReference>
<dbReference type="PANTHER" id="PTHR30244">
    <property type="entry name" value="TRANSAMINASE"/>
    <property type="match status" value="1"/>
</dbReference>
<protein>
    <submittedName>
        <fullName evidence="1">DegT/DnrJ/EryC1/StrS aminotransferase family protein</fullName>
    </submittedName>
</protein>
<keyword evidence="1" id="KW-0032">Aminotransferase</keyword>
<dbReference type="InterPro" id="IPR015422">
    <property type="entry name" value="PyrdxlP-dep_Trfase_small"/>
</dbReference>
<dbReference type="PANTHER" id="PTHR30244:SF34">
    <property type="entry name" value="DTDP-4-AMINO-4,6-DIDEOXYGALACTOSE TRANSAMINASE"/>
    <property type="match status" value="1"/>
</dbReference>